<reference evidence="2" key="2">
    <citation type="submission" date="2025-09" db="UniProtKB">
        <authorList>
            <consortium name="Ensembl"/>
        </authorList>
    </citation>
    <scope>IDENTIFICATION</scope>
</reference>
<dbReference type="InterPro" id="IPR026791">
    <property type="entry name" value="DOCK"/>
</dbReference>
<accession>A0A8C4WZE6</accession>
<reference evidence="2" key="1">
    <citation type="submission" date="2025-08" db="UniProtKB">
        <authorList>
            <consortium name="Ensembl"/>
        </authorList>
    </citation>
    <scope>IDENTIFICATION</scope>
</reference>
<protein>
    <recommendedName>
        <fullName evidence="1">PH domain-containing protein</fullName>
    </recommendedName>
</protein>
<dbReference type="GO" id="GO:0005085">
    <property type="term" value="F:guanyl-nucleotide exchange factor activity"/>
    <property type="evidence" value="ECO:0007669"/>
    <property type="project" value="InterPro"/>
</dbReference>
<name>A0A8C4WZE6_EPTBU</name>
<dbReference type="Pfam" id="PF00169">
    <property type="entry name" value="PH"/>
    <property type="match status" value="1"/>
</dbReference>
<dbReference type="InterPro" id="IPR011993">
    <property type="entry name" value="PH-like_dom_sf"/>
</dbReference>
<dbReference type="InterPro" id="IPR021816">
    <property type="entry name" value="DOCK_C/D_N"/>
</dbReference>
<dbReference type="InterPro" id="IPR001849">
    <property type="entry name" value="PH_domain"/>
</dbReference>
<evidence type="ECO:0000313" key="3">
    <source>
        <dbReference type="Proteomes" id="UP000694388"/>
    </source>
</evidence>
<dbReference type="OMA" id="TDWRVIN"/>
<dbReference type="PROSITE" id="PS50003">
    <property type="entry name" value="PH_DOMAIN"/>
    <property type="match status" value="1"/>
</dbReference>
<dbReference type="PANTHER" id="PTHR23317:SF26">
    <property type="entry name" value="ZIZIMIN, ISOFORM K"/>
    <property type="match status" value="1"/>
</dbReference>
<dbReference type="SMART" id="SM00233">
    <property type="entry name" value="PH"/>
    <property type="match status" value="1"/>
</dbReference>
<dbReference type="PANTHER" id="PTHR23317">
    <property type="entry name" value="DEDICATOR OF CYTOKINESIS DOCK"/>
    <property type="match status" value="1"/>
</dbReference>
<dbReference type="Gene3D" id="2.30.29.30">
    <property type="entry name" value="Pleckstrin-homology domain (PH domain)/Phosphotyrosine-binding domain (PTB)"/>
    <property type="match status" value="1"/>
</dbReference>
<organism evidence="2 3">
    <name type="scientific">Eptatretus burgeri</name>
    <name type="common">Inshore hagfish</name>
    <dbReference type="NCBI Taxonomy" id="7764"/>
    <lineage>
        <taxon>Eukaryota</taxon>
        <taxon>Metazoa</taxon>
        <taxon>Chordata</taxon>
        <taxon>Craniata</taxon>
        <taxon>Vertebrata</taxon>
        <taxon>Cyclostomata</taxon>
        <taxon>Myxini</taxon>
        <taxon>Myxiniformes</taxon>
        <taxon>Myxinidae</taxon>
        <taxon>Eptatretinae</taxon>
        <taxon>Eptatretus</taxon>
    </lineage>
</organism>
<feature type="domain" description="PH" evidence="1">
    <location>
        <begin position="180"/>
        <end position="288"/>
    </location>
</feature>
<dbReference type="Proteomes" id="UP000694388">
    <property type="component" value="Unplaced"/>
</dbReference>
<dbReference type="Ensembl" id="ENSEBUT00000022685.1">
    <property type="protein sequence ID" value="ENSEBUP00000022109.1"/>
    <property type="gene ID" value="ENSEBUG00000013637.1"/>
</dbReference>
<evidence type="ECO:0000259" key="1">
    <source>
        <dbReference type="PROSITE" id="PS50003"/>
    </source>
</evidence>
<keyword evidence="3" id="KW-1185">Reference proteome</keyword>
<dbReference type="GO" id="GO:0007264">
    <property type="term" value="P:small GTPase-mediated signal transduction"/>
    <property type="evidence" value="ECO:0007669"/>
    <property type="project" value="InterPro"/>
</dbReference>
<evidence type="ECO:0000313" key="2">
    <source>
        <dbReference type="Ensembl" id="ENSEBUP00000022109.1"/>
    </source>
</evidence>
<sequence>MDGRPAVRSLSRARGAVLARLSKRECSSLAERPQIRRFAILPSVVLTHDPLPWHVEVPDYEAILEELKLQIKEDPLVDLLEFPPDDISVQSKPRQNRAATCFPEGTSEKESGNLLVEECLKTYNSPENLVCYNYKDYSGDFQHLPKVDLQRHFLVPHVYEVDLDTDKEEENGGVASQMAIVLKKGWLHKGNFTNSSNSVTMKTFKRRYFELSRREDGTHVLQFHKDEKLPREPKGAIFLDSCLGVVENSRIRRHGFEVKMVDGGGLLLAAESASDMDGWRSTLNSLLQSHFHAAMKADNP</sequence>
<proteinExistence type="predicted"/>
<dbReference type="SUPFAM" id="SSF50729">
    <property type="entry name" value="PH domain-like"/>
    <property type="match status" value="1"/>
</dbReference>
<dbReference type="GeneTree" id="ENSGT00940000155972"/>
<dbReference type="Pfam" id="PF11878">
    <property type="entry name" value="DOCK_C-D_N"/>
    <property type="match status" value="1"/>
</dbReference>
<dbReference type="AlphaFoldDB" id="A0A8C4WZE6"/>